<dbReference type="InterPro" id="IPR041595">
    <property type="entry name" value="Inorganic_Pase"/>
</dbReference>
<dbReference type="NCBIfam" id="NF032893">
    <property type="entry name" value="tail-700"/>
    <property type="match status" value="1"/>
</dbReference>
<feature type="compositionally biased region" description="Low complexity" evidence="1">
    <location>
        <begin position="729"/>
        <end position="750"/>
    </location>
</feature>
<dbReference type="Gene3D" id="3.40.50.2020">
    <property type="match status" value="1"/>
</dbReference>
<feature type="region of interest" description="Disordered" evidence="1">
    <location>
        <begin position="715"/>
        <end position="774"/>
    </location>
</feature>
<evidence type="ECO:0000259" key="3">
    <source>
        <dbReference type="Pfam" id="PF18823"/>
    </source>
</evidence>
<feature type="compositionally biased region" description="Basic and acidic residues" evidence="1">
    <location>
        <begin position="1633"/>
        <end position="1650"/>
    </location>
</feature>
<sequence>MPIIVDKNHDFRDPLRLFRRTEAEKSKRETKRDTVPERQPDVPDKKVRGNPDAQGLARLVPAGEKQPASAKPGSLTFAHKGQDALTPEFTEILASTSSAIGRPLHIQSGYRPKTHKVERRKKSGGGEHTRGHAADISMAGMSNGERQRLISELRSRGAKRFITYSRSPDLLHVDMKDQRGDGSAWFMYDRTARKMKNAPEWYRQAAEDATGVKATTSSSPARVQKSATTVEPGFEGKDPMGLYRGQDNPITAAARLDLPDEGPMPDPRPRLRPLGPGEGVTNEDGTVSTERTVTIQDRNGKWLNVPTLWKDGDAIIDLAGDEGRLNNVVAEHESSGDPLQRFATVEEAEQAARSRSEMLGRQISAEQQHAELEADEPGRYKVMSPDEYSAWKQDFDEKHQSTGYLGDFKRSVISGMGSADEGAEWLLERIPWIGPIINDAIDGTHKLLSGKEYQQSRQEMMDRAWATMTPEQQEATLKEFVKEVPNPDGSISYRAGKAWSDPRSYMHLVGQSLPITVMSMAPGGILARGAYSRAIAQGLTKQVAANKAATTAMLAGGLTEGLFAGGETAIAIRREFEAMPDSVFETSDAARVLMEGGMSLQEAREKLSSDAETQGFLIAGFATSVFGGQGDRILTKIITARLDKNVVQRISSGAIKSAVAEGLIEEAPQSAAEQIATNIGVQSVDPSRRTMQGVPNAVAAGTVAGGITGGALGGTAGAISPGSEEQADTGAAAPPVPEAEQQTPQPAQGALGRARDHGAARETERAGTAATQLQQSELELSRQFPQNATVTIDPGDGVTEPFMATVQGYDGGEVLVLDSTTGEYLQIPPEALTVTAPPPTSGPVEPGTPAPPLPEPPIEVDAPPPVADPAEAEPAQDGDADAVTAPQPEQDGAVTATPDEQEPGPTDGLTRAVGDRTALFADPDHTALYDLGDKIQRGRINSGQSGSRLSRLLENERQNVAQRFGLPIESVDEIADDYRYRVQRDARTAKAAEYTAPLVNAKLIARRQVEKMEQAAAEIDAAAKDAATSPDNALPEPTQAQKEAGNYKMGHAQIGGLDISIENPAGSTRSGTGKDGNEWSVEMKSHYGYIKGTVGRDKDHIDVFMRPGLEALPDTAPVFVVDQVDDKGDFDEHKVMMGYADKAAARRAYLENYDDDWDGLGAITRVSHGDFKAWLASGNTKKPYGATSAPSKSVENRQNPAKSANTKPTSKPDEGEALTQDTVTKTVRSKQWKKVFGSTTNINADTKHYAHHESPVAYEQVQGWLDAKDGKDPAPLKDGNAGARVAYLEGYIGGRFGVAVEIRGKDAALTREAIISGDSRYDPENIKADEELRKQVDLDRVIPRPLEPETFKGDAYSDLGINNVVLQGDIGANARDVVLERGRADGMEHLIAVDEHGDVIANLRGTKSTTGMTKLLMSAFQDPDESVVVHHNHPRSTSLSHSDLIYTFLPGLHAVYAHGHDGVSYRATMTEDARRAVAAKLPINSSVENIHEVVVSTVPRLRDTPLDDMIRFNIADAEFIEKVALDFRHIANQALHDAGWIIYSTERAPSALLDDANMKAAYDATVEKYKQQLEESRAKSTAFRVGGRAITLRHKADLEDLHPGTGSPPAVGPAQTTAQTGSRRPAQRTSRSGPKEDGERQGKLTLEEDRPENLLRPVYYSALLRAVEGLTQPRAPADQWKAMIANRPGVKPEEIDWMGLNEWLDSHDGPITRDAIVDFIRANQLQIGEVLRGNGATAEVTMSDWYDDDPVEFIESRAEDEFITLATAKVAEEQDIDLDDVPYEKALERAIEMSREDYFSDPDRTRLRDVTVTIDDHDKETSMSLDFQLTMRGGYELEIWSSDIEDGSSLHDGRVMDDARIQNLVTEATAEFYNIDVDGLTGAQYGNWTIEGGDKYRELLLTLPPESQPRRPFSIRPPKDPNGLVSEQDWTIHDPDGVLIEKRGTEEAAKARAEQLADYNAKHAANYYSDHFNVPNIVAHVRLTDRADVDGKATLFVEEIQSDWHQEGRKKGYGTKTVYDRLDDAGFITGTHDSELAAETARDLSGTPDQRIVERTVKTGIPNAPFKKTWDELSFKRVLREAVEKGYDRIAWTTGTQQNERYDLSSFVREIRVKAVKEQSRGLELITTDGRYIILSVDNEGVLHKGRYGDEGLAGRSLDEAFGKDLAKKIMSATEDTVLAGNDLEIGGDGMRGFYDRKLPNIVNKLVKKWGARTGKTEITVGGHRETVHSVDVTEPMREAVLAGLPMFSAKGGFTVETDTPQGKALSEEDRAKILGIIQDVAGLDDVRFQDEITLPDGARGWGKNAPSTAAGVYDPVADAVTIALDSGTDRTAYHEAFHRLQRLFLTEDEKAVLRGDAPRLRRMVRNDEFRRSQVDGMSQTEIEAEAFALYATGAGRNRPQQALRAAWDRIRQALHRVVNYLAGKGFQTSESIFARALRGDIAARGAGISTRSGEVQAAAAPSGARKGGLPNTAKELTRWRNISPMKAHADYTDAKAGDPDAAMRLVLDSVGKDRLVQAKDTFGSDVIYVPVAALEASGANALPTAMALHYAKATGAAYTADIVQSNKAFHTGANAMERLISRARFDGPVQAGAKYVLVDDVTVMGSTLADLADHIISGGGEVAGVVTLVDASRPGSLVPKKQLLNQVKRRFGDEIGRIFEIEAEALTEPEARYVLNFRDVDALRARAAKAQDQRRLRLSGKEIRPEDPEGLDPQYSANPDPDEPIPTPVSENRVVETIAGALTDLKPHALATVPLNYFTDLARPNMVAVGQYLDVKRMMDAYRGRKHAQWDEIAQRWLKYVRLGFGRNGKAKAKVLADLMHDSTLAGVDPASIAKDMKASPKYADLRKRFTALPKAAQKVFIDVRNAYEAQAKEVDDILLQNVRKAYHIAEKRAEEAYNREMEKIAAADMSKRDRLQAEKQASDTFKAQRTRAGFSMKARLTRLRMAFESSRVPAPYFPLKRFGQYFVVVRGADGAVKSFSRRERAASRDRLARQMRKAYPDAKIEVGVLSDAESMRDMMDPTLVADIEEIIGKSSIDPDVVSGVLDQIWQRYLETMPDLSIRKRFIHRQGTPGYDEDALRGFSSHMFHAAHQMAKLKYGMELAELTNDIAKQGREADDSTRGVILANEMRKRHDWVMNPTGGQTAQIMTSAAFAYYLGLTPAAALVNMTQTPMLGIPILGARFGSVTRAAAAMLKASGDTIAGRGSLEKSNLTNDERDALARFYDSGLIDRTQSHDLAGVGDTGVEYRPLRAKVMEVISFMFHKAEVWNREVTSIAAYRLARKAGQTHLDAINTAHDLTWKTHFDYSNSSRPRMMQNDFAKVALVFRAHNINMLYRLFRDIHQSFKGESAQARKEARMQLAGIVGMMSLLAGTTGTIGFNLVMTLAGLVFGEDDDPIDFQERFKKDVIDALGPELGGVVLYGVPGHYTGVSLSNRIGMPDLWFRSPNRDLQGKDEWHFWLQQVAGASVSMIGQGFSGVSMIRDGNMRRGVETILPKWARDLLRAQRYAEEGVTDYRGNQIVPVEDLTALDIVTQAAGFTPAKVAETWERNSALKNAEARVMRKRSKLLAEYALAVKLGDEEAARNALKRIQAFNASPHHRGVAISPKTVRNSLRTRRRNEIRRKDGVLIQNEYLGHQLRQQVPDLIYR</sequence>
<dbReference type="SUPFAM" id="SSF55166">
    <property type="entry name" value="Hedgehog/DD-peptidase"/>
    <property type="match status" value="1"/>
</dbReference>
<evidence type="ECO:0000313" key="5">
    <source>
        <dbReference type="EMBL" id="MDA4845960.1"/>
    </source>
</evidence>
<protein>
    <submittedName>
        <fullName evidence="5">PLxRFG domain-containing protein</fullName>
    </submittedName>
</protein>
<reference evidence="5" key="1">
    <citation type="submission" date="2022-11" db="EMBL/GenBank/DDBJ databases">
        <title>Hoeflea poritis sp. nov., isolated from scleractinian coral Porites lutea.</title>
        <authorList>
            <person name="Zhang G."/>
            <person name="Wei Q."/>
            <person name="Cai L."/>
        </authorList>
    </citation>
    <scope>NUCLEOTIDE SEQUENCE</scope>
    <source>
        <strain evidence="5">E7-10</strain>
    </source>
</reference>
<feature type="region of interest" description="Disordered" evidence="1">
    <location>
        <begin position="833"/>
        <end position="911"/>
    </location>
</feature>
<dbReference type="Pfam" id="PF08291">
    <property type="entry name" value="Peptidase_M15_3"/>
    <property type="match status" value="1"/>
</dbReference>
<accession>A0ABT4VMM0</accession>
<dbReference type="InterPro" id="IPR013230">
    <property type="entry name" value="Peptidase_M15A_C"/>
</dbReference>
<feature type="region of interest" description="Disordered" evidence="1">
    <location>
        <begin position="208"/>
        <end position="244"/>
    </location>
</feature>
<evidence type="ECO:0000259" key="4">
    <source>
        <dbReference type="Pfam" id="PF18858"/>
    </source>
</evidence>
<feature type="compositionally biased region" description="Pro residues" evidence="1">
    <location>
        <begin position="836"/>
        <end position="867"/>
    </location>
</feature>
<feature type="domain" description="Peptidase M15A C-terminal" evidence="2">
    <location>
        <begin position="82"/>
        <end position="174"/>
    </location>
</feature>
<feature type="compositionally biased region" description="Basic and acidic residues" evidence="1">
    <location>
        <begin position="2695"/>
        <end position="2708"/>
    </location>
</feature>
<feature type="region of interest" description="Disordered" evidence="1">
    <location>
        <begin position="256"/>
        <end position="287"/>
    </location>
</feature>
<dbReference type="Pfam" id="PF18858">
    <property type="entry name" value="LPD39"/>
    <property type="match status" value="1"/>
</dbReference>
<feature type="region of interest" description="Disordered" evidence="1">
    <location>
        <begin position="21"/>
        <end position="76"/>
    </location>
</feature>
<feature type="region of interest" description="Disordered" evidence="1">
    <location>
        <begin position="2695"/>
        <end position="2727"/>
    </location>
</feature>
<dbReference type="InterPro" id="IPR029057">
    <property type="entry name" value="PRTase-like"/>
</dbReference>
<dbReference type="SUPFAM" id="SSF53271">
    <property type="entry name" value="PRTase-like"/>
    <property type="match status" value="1"/>
</dbReference>
<feature type="compositionally biased region" description="Polar residues" evidence="1">
    <location>
        <begin position="1188"/>
        <end position="1209"/>
    </location>
</feature>
<feature type="region of interest" description="Disordered" evidence="1">
    <location>
        <begin position="1181"/>
        <end position="1224"/>
    </location>
</feature>
<dbReference type="RefSeq" id="WP_271089668.1">
    <property type="nucleotide sequence ID" value="NZ_JAPJZH010000006.1"/>
</dbReference>
<dbReference type="InterPro" id="IPR000836">
    <property type="entry name" value="PRTase_dom"/>
</dbReference>
<name>A0ABT4VMM0_9HYPH</name>
<feature type="region of interest" description="Disordered" evidence="1">
    <location>
        <begin position="1597"/>
        <end position="1650"/>
    </location>
</feature>
<dbReference type="Gene3D" id="3.30.1380.10">
    <property type="match status" value="1"/>
</dbReference>
<proteinExistence type="predicted"/>
<feature type="compositionally biased region" description="Polar residues" evidence="1">
    <location>
        <begin position="213"/>
        <end position="229"/>
    </location>
</feature>
<feature type="compositionally biased region" description="Basic residues" evidence="1">
    <location>
        <begin position="112"/>
        <end position="123"/>
    </location>
</feature>
<dbReference type="Proteomes" id="UP001148313">
    <property type="component" value="Unassembled WGS sequence"/>
</dbReference>
<feature type="compositionally biased region" description="Polar residues" evidence="1">
    <location>
        <begin position="1614"/>
        <end position="1632"/>
    </location>
</feature>
<evidence type="ECO:0000259" key="2">
    <source>
        <dbReference type="Pfam" id="PF08291"/>
    </source>
</evidence>
<gene>
    <name evidence="5" type="ORF">OOZ53_11410</name>
</gene>
<evidence type="ECO:0000313" key="6">
    <source>
        <dbReference type="Proteomes" id="UP001148313"/>
    </source>
</evidence>
<feature type="region of interest" description="Disordered" evidence="1">
    <location>
        <begin position="1907"/>
        <end position="1928"/>
    </location>
</feature>
<dbReference type="InterPro" id="IPR041639">
    <property type="entry name" value="LPD39"/>
</dbReference>
<comment type="caution">
    <text evidence="5">The sequence shown here is derived from an EMBL/GenBank/DDBJ whole genome shotgun (WGS) entry which is preliminary data.</text>
</comment>
<evidence type="ECO:0000256" key="1">
    <source>
        <dbReference type="SAM" id="MobiDB-lite"/>
    </source>
</evidence>
<keyword evidence="6" id="KW-1185">Reference proteome</keyword>
<feature type="compositionally biased region" description="Basic and acidic residues" evidence="1">
    <location>
        <begin position="753"/>
        <end position="765"/>
    </location>
</feature>
<feature type="region of interest" description="Disordered" evidence="1">
    <location>
        <begin position="112"/>
        <end position="132"/>
    </location>
</feature>
<feature type="domain" description="Inorganic pyrophosphatase" evidence="3">
    <location>
        <begin position="1039"/>
        <end position="1175"/>
    </location>
</feature>
<feature type="compositionally biased region" description="Basic and acidic residues" evidence="1">
    <location>
        <begin position="21"/>
        <end position="49"/>
    </location>
</feature>
<dbReference type="EMBL" id="JAPJZH010000006">
    <property type="protein sequence ID" value="MDA4845960.1"/>
    <property type="molecule type" value="Genomic_DNA"/>
</dbReference>
<feature type="compositionally biased region" description="Acidic residues" evidence="1">
    <location>
        <begin position="870"/>
        <end position="880"/>
    </location>
</feature>
<dbReference type="CDD" id="cd06223">
    <property type="entry name" value="PRTases_typeI"/>
    <property type="match status" value="1"/>
</dbReference>
<dbReference type="InterPro" id="IPR009045">
    <property type="entry name" value="Zn_M74/Hedgehog-like"/>
</dbReference>
<feature type="domain" description="Large polyvalent protein-associated" evidence="4">
    <location>
        <begin position="2733"/>
        <end position="2916"/>
    </location>
</feature>
<dbReference type="Pfam" id="PF18823">
    <property type="entry name" value="InPase"/>
    <property type="match status" value="1"/>
</dbReference>
<organism evidence="5 6">
    <name type="scientific">Hoeflea poritis</name>
    <dbReference type="NCBI Taxonomy" id="2993659"/>
    <lineage>
        <taxon>Bacteria</taxon>
        <taxon>Pseudomonadati</taxon>
        <taxon>Pseudomonadota</taxon>
        <taxon>Alphaproteobacteria</taxon>
        <taxon>Hyphomicrobiales</taxon>
        <taxon>Rhizobiaceae</taxon>
        <taxon>Hoeflea</taxon>
    </lineage>
</organism>